<dbReference type="Gene3D" id="2.30.42.10">
    <property type="match status" value="1"/>
</dbReference>
<gene>
    <name evidence="4" type="ORF">UX69_C0016G0001</name>
</gene>
<evidence type="ECO:0000256" key="2">
    <source>
        <dbReference type="ARBA" id="ARBA00022801"/>
    </source>
</evidence>
<reference evidence="4 5" key="1">
    <citation type="journal article" date="2015" name="Nature">
        <title>rRNA introns, odd ribosomes, and small enigmatic genomes across a large radiation of phyla.</title>
        <authorList>
            <person name="Brown C.T."/>
            <person name="Hug L.A."/>
            <person name="Thomas B.C."/>
            <person name="Sharon I."/>
            <person name="Castelle C.J."/>
            <person name="Singh A."/>
            <person name="Wilkins M.J."/>
            <person name="Williams K.H."/>
            <person name="Banfield J.F."/>
        </authorList>
    </citation>
    <scope>NUCLEOTIDE SEQUENCE [LARGE SCALE GENOMIC DNA]</scope>
</reference>
<dbReference type="Pfam" id="PF13365">
    <property type="entry name" value="Trypsin_2"/>
    <property type="match status" value="1"/>
</dbReference>
<dbReference type="PRINTS" id="PR00834">
    <property type="entry name" value="PROTEASES2C"/>
</dbReference>
<dbReference type="GO" id="GO:0004252">
    <property type="term" value="F:serine-type endopeptidase activity"/>
    <property type="evidence" value="ECO:0007669"/>
    <property type="project" value="InterPro"/>
</dbReference>
<proteinExistence type="predicted"/>
<dbReference type="GO" id="GO:0006508">
    <property type="term" value="P:proteolysis"/>
    <property type="evidence" value="ECO:0007669"/>
    <property type="project" value="UniProtKB-KW"/>
</dbReference>
<dbReference type="Proteomes" id="UP000033946">
    <property type="component" value="Unassembled WGS sequence"/>
</dbReference>
<dbReference type="EMBL" id="LCNE01000016">
    <property type="protein sequence ID" value="KKU48442.1"/>
    <property type="molecule type" value="Genomic_DNA"/>
</dbReference>
<dbReference type="PANTHER" id="PTHR43343:SF3">
    <property type="entry name" value="PROTEASE DO-LIKE 8, CHLOROPLASTIC"/>
    <property type="match status" value="1"/>
</dbReference>
<dbReference type="SMART" id="SM00228">
    <property type="entry name" value="PDZ"/>
    <property type="match status" value="1"/>
</dbReference>
<comment type="caution">
    <text evidence="4">The sequence shown here is derived from an EMBL/GenBank/DDBJ whole genome shotgun (WGS) entry which is preliminary data.</text>
</comment>
<dbReference type="AlphaFoldDB" id="A0A0G1QU44"/>
<dbReference type="PANTHER" id="PTHR43343">
    <property type="entry name" value="PEPTIDASE S12"/>
    <property type="match status" value="1"/>
</dbReference>
<keyword evidence="1 4" id="KW-0645">Protease</keyword>
<feature type="domain" description="PDZ" evidence="3">
    <location>
        <begin position="287"/>
        <end position="324"/>
    </location>
</feature>
<dbReference type="InterPro" id="IPR001940">
    <property type="entry name" value="Peptidase_S1C"/>
</dbReference>
<dbReference type="InterPro" id="IPR036034">
    <property type="entry name" value="PDZ_sf"/>
</dbReference>
<keyword evidence="2" id="KW-0378">Hydrolase</keyword>
<evidence type="ECO:0000313" key="4">
    <source>
        <dbReference type="EMBL" id="KKU48442.1"/>
    </source>
</evidence>
<evidence type="ECO:0000259" key="3">
    <source>
        <dbReference type="PROSITE" id="PS50106"/>
    </source>
</evidence>
<evidence type="ECO:0000256" key="1">
    <source>
        <dbReference type="ARBA" id="ARBA00022670"/>
    </source>
</evidence>
<feature type="non-terminal residue" evidence="4">
    <location>
        <position position="1"/>
    </location>
</feature>
<dbReference type="CDD" id="cd06779">
    <property type="entry name" value="cpPDZ_Deg_HtrA-like"/>
    <property type="match status" value="1"/>
</dbReference>
<sequence>IGIIAYSQYRFSPVGFDIVTRLKMYKELLSGFREPAAPIVRQSIVEEESTTIDVVTKVSPAVVSVVVSTLNYDPFSDLPPEQSQEEGIGTGFIVAANGLIVTNSHVVNSVDGEYSVVLSTGTTYKVSRVHFDEQSDLAILEVDARGLPVVELGDSDSVRVGQKAIAIGNALGRFSNTVTVGVVSGVARGLTAVGGLGESKTYENALQTDAALNPGNSGGPLLNSAGQVIGINVATTRGADNIGFAIPVNTLKPILDSFLKEGRIVRPYIGVVYSIITPEVAKLRDFPQGAYVSRVLPNSPAAKAAIRRSDIIIEVDGKAITVENSLAEAISEKKVGDLLAFTIDRNGTMLDVDVVLAEAPDTLLK</sequence>
<evidence type="ECO:0000313" key="5">
    <source>
        <dbReference type="Proteomes" id="UP000033946"/>
    </source>
</evidence>
<dbReference type="InterPro" id="IPR001478">
    <property type="entry name" value="PDZ"/>
</dbReference>
<protein>
    <submittedName>
        <fullName evidence="4">Serine protease MucD</fullName>
    </submittedName>
</protein>
<dbReference type="SUPFAM" id="SSF50494">
    <property type="entry name" value="Trypsin-like serine proteases"/>
    <property type="match status" value="1"/>
</dbReference>
<dbReference type="PROSITE" id="PS50106">
    <property type="entry name" value="PDZ"/>
    <property type="match status" value="1"/>
</dbReference>
<dbReference type="InterPro" id="IPR009003">
    <property type="entry name" value="Peptidase_S1_PA"/>
</dbReference>
<dbReference type="Pfam" id="PF13180">
    <property type="entry name" value="PDZ_2"/>
    <property type="match status" value="1"/>
</dbReference>
<accession>A0A0G1QU44</accession>
<organism evidence="4 5">
    <name type="scientific">candidate division WWE3 bacterium GW2011_GWA2_46_9</name>
    <dbReference type="NCBI Taxonomy" id="1619111"/>
    <lineage>
        <taxon>Bacteria</taxon>
        <taxon>Katanobacteria</taxon>
    </lineage>
</organism>
<dbReference type="Gene3D" id="2.40.10.120">
    <property type="match status" value="1"/>
</dbReference>
<dbReference type="InterPro" id="IPR051201">
    <property type="entry name" value="Chloro_Bact_Ser_Proteases"/>
</dbReference>
<dbReference type="SUPFAM" id="SSF50156">
    <property type="entry name" value="PDZ domain-like"/>
    <property type="match status" value="1"/>
</dbReference>
<name>A0A0G1QU44_UNCKA</name>